<dbReference type="SUPFAM" id="SSF52047">
    <property type="entry name" value="RNI-like"/>
    <property type="match status" value="2"/>
</dbReference>
<evidence type="ECO:0000313" key="7">
    <source>
        <dbReference type="EMBL" id="KAH1055125.1"/>
    </source>
</evidence>
<keyword evidence="4" id="KW-0675">Receptor</keyword>
<evidence type="ECO:0000313" key="8">
    <source>
        <dbReference type="Proteomes" id="UP000828251"/>
    </source>
</evidence>
<dbReference type="PANTHER" id="PTHR48062:SF21">
    <property type="entry name" value="RECEPTOR-LIKE PROTEIN 12"/>
    <property type="match status" value="1"/>
</dbReference>
<gene>
    <name evidence="7" type="ORF">J1N35_033190</name>
</gene>
<keyword evidence="8" id="KW-1185">Reference proteome</keyword>
<name>A0A9D3UPN7_9ROSI</name>
<organism evidence="7 8">
    <name type="scientific">Gossypium stocksii</name>
    <dbReference type="NCBI Taxonomy" id="47602"/>
    <lineage>
        <taxon>Eukaryota</taxon>
        <taxon>Viridiplantae</taxon>
        <taxon>Streptophyta</taxon>
        <taxon>Embryophyta</taxon>
        <taxon>Tracheophyta</taxon>
        <taxon>Spermatophyta</taxon>
        <taxon>Magnoliopsida</taxon>
        <taxon>eudicotyledons</taxon>
        <taxon>Gunneridae</taxon>
        <taxon>Pentapetalae</taxon>
        <taxon>rosids</taxon>
        <taxon>malvids</taxon>
        <taxon>Malvales</taxon>
        <taxon>Malvaceae</taxon>
        <taxon>Malvoideae</taxon>
        <taxon>Gossypium</taxon>
    </lineage>
</organism>
<dbReference type="OrthoDB" id="999794at2759"/>
<evidence type="ECO:0000256" key="2">
    <source>
        <dbReference type="ARBA" id="ARBA00022614"/>
    </source>
</evidence>
<dbReference type="GO" id="GO:0005886">
    <property type="term" value="C:plasma membrane"/>
    <property type="evidence" value="ECO:0007669"/>
    <property type="project" value="UniProtKB-SubCell"/>
</dbReference>
<dbReference type="PROSITE" id="PS51450">
    <property type="entry name" value="LRR"/>
    <property type="match status" value="3"/>
</dbReference>
<keyword evidence="3" id="KW-0677">Repeat</keyword>
<feature type="chain" id="PRO_5039281595" description="Disease resistance R13L4/SHOC-2-like LRR domain-containing protein" evidence="5">
    <location>
        <begin position="23"/>
        <end position="660"/>
    </location>
</feature>
<dbReference type="Gene3D" id="3.80.10.10">
    <property type="entry name" value="Ribonuclease Inhibitor"/>
    <property type="match status" value="4"/>
</dbReference>
<evidence type="ECO:0000259" key="6">
    <source>
        <dbReference type="Pfam" id="PF23598"/>
    </source>
</evidence>
<dbReference type="Pfam" id="PF23598">
    <property type="entry name" value="LRR_14"/>
    <property type="match status" value="1"/>
</dbReference>
<evidence type="ECO:0000256" key="3">
    <source>
        <dbReference type="ARBA" id="ARBA00022737"/>
    </source>
</evidence>
<dbReference type="InterPro" id="IPR051502">
    <property type="entry name" value="RLP_Defense_Trigger"/>
</dbReference>
<dbReference type="Proteomes" id="UP000828251">
    <property type="component" value="Unassembled WGS sequence"/>
</dbReference>
<dbReference type="InterPro" id="IPR055414">
    <property type="entry name" value="LRR_R13L4/SHOC2-like"/>
</dbReference>
<dbReference type="Pfam" id="PF13855">
    <property type="entry name" value="LRR_8"/>
    <property type="match status" value="1"/>
</dbReference>
<dbReference type="AlphaFoldDB" id="A0A9D3UPN7"/>
<keyword evidence="5" id="KW-0732">Signal</keyword>
<protein>
    <recommendedName>
        <fullName evidence="6">Disease resistance R13L4/SHOC-2-like LRR domain-containing protein</fullName>
    </recommendedName>
</protein>
<dbReference type="EMBL" id="JAIQCV010000010">
    <property type="protein sequence ID" value="KAH1055125.1"/>
    <property type="molecule type" value="Genomic_DNA"/>
</dbReference>
<dbReference type="InterPro" id="IPR003591">
    <property type="entry name" value="Leu-rich_rpt_typical-subtyp"/>
</dbReference>
<keyword evidence="2" id="KW-0433">Leucine-rich repeat</keyword>
<sequence>MESKWLAMVLVVLSLGAGLCDGCLEEERFALFQLKPFFHFIDYKQYRINGRSVNEKESSSNCCEWERVECNPISGRVTHLFLNYSRYEEIDWYLNASLFLPFEELHNLSLSGNYVAGCVTNQGFERLSSKLDKLEILDLSENHFNDSILASLSEISSLKSLNLADNIFTGSNPTNGIEMLSKLNNLETLDLSGNRLGNKILSQLDEIKNLKNLKELYLGRNEIKSLGSLFHEKEGMKLNKLEVLSLRGNFLNNSIFSSLVELSNLKSLDLSGNELEGAINTKNLNALSNLEELMLSGNEVNGFIPSQGLRLMNLKHLDLSGNGFNNSIMSSLATLPNLRTLRIGISKCNGLIDMKGKNHPSPHPLIVLHADADADCSFSLLSLGLFPTLKTLYLEGFNMNETTMASHSHNKKLNLRSLEELELESSSLPSNFIQVFGPLISLKKLTAHSIDGNNTPSMHGVCELTNLQELDMYGCNLKGSLPMCFSNLTSLKMLSLSYNQFSGNISVLNSLKLLESLDLSSNQFFGNISALESLTSLRWLDISNNKFHIPSSLRPLFNLSKLKYLNADNNTIYGDDHEMSHSSAPRFQLSSISLSCCGSGGPFPQFLYHQSELQDVDLSNIYFKVDRFPYWLLENNTMLGTLDLINCSLSGPFQVPSHLV</sequence>
<dbReference type="SMART" id="SM00365">
    <property type="entry name" value="LRR_SD22"/>
    <property type="match status" value="8"/>
</dbReference>
<dbReference type="PANTHER" id="PTHR48062">
    <property type="entry name" value="RECEPTOR-LIKE PROTEIN 14"/>
    <property type="match status" value="1"/>
</dbReference>
<feature type="domain" description="Disease resistance R13L4/SHOC-2-like LRR" evidence="6">
    <location>
        <begin position="438"/>
        <end position="609"/>
    </location>
</feature>
<comment type="caution">
    <text evidence="7">The sequence shown here is derived from an EMBL/GenBank/DDBJ whole genome shotgun (WGS) entry which is preliminary data.</text>
</comment>
<accession>A0A9D3UPN7</accession>
<evidence type="ECO:0000256" key="5">
    <source>
        <dbReference type="SAM" id="SignalP"/>
    </source>
</evidence>
<comment type="similarity">
    <text evidence="1">Belongs to the RLP family.</text>
</comment>
<dbReference type="Pfam" id="PF13516">
    <property type="entry name" value="LRR_6"/>
    <property type="match status" value="2"/>
</dbReference>
<dbReference type="SMART" id="SM00369">
    <property type="entry name" value="LRR_TYP"/>
    <property type="match status" value="7"/>
</dbReference>
<evidence type="ECO:0000256" key="1">
    <source>
        <dbReference type="ARBA" id="ARBA00009592"/>
    </source>
</evidence>
<dbReference type="InterPro" id="IPR001611">
    <property type="entry name" value="Leu-rich_rpt"/>
</dbReference>
<dbReference type="PRINTS" id="PR00019">
    <property type="entry name" value="LEURICHRPT"/>
</dbReference>
<dbReference type="InterPro" id="IPR032675">
    <property type="entry name" value="LRR_dom_sf"/>
</dbReference>
<reference evidence="7 8" key="1">
    <citation type="journal article" date="2021" name="Plant Biotechnol. J.">
        <title>Multi-omics assisted identification of the key and species-specific regulatory components of drought-tolerant mechanisms in Gossypium stocksii.</title>
        <authorList>
            <person name="Yu D."/>
            <person name="Ke L."/>
            <person name="Zhang D."/>
            <person name="Wu Y."/>
            <person name="Sun Y."/>
            <person name="Mei J."/>
            <person name="Sun J."/>
            <person name="Sun Y."/>
        </authorList>
    </citation>
    <scope>NUCLEOTIDE SEQUENCE [LARGE SCALE GENOMIC DNA]</scope>
    <source>
        <strain evidence="8">cv. E1</strain>
        <tissue evidence="7">Leaf</tissue>
    </source>
</reference>
<evidence type="ECO:0000256" key="4">
    <source>
        <dbReference type="ARBA" id="ARBA00023170"/>
    </source>
</evidence>
<feature type="signal peptide" evidence="5">
    <location>
        <begin position="1"/>
        <end position="22"/>
    </location>
</feature>
<proteinExistence type="inferred from homology"/>